<feature type="region of interest" description="Disordered" evidence="9">
    <location>
        <begin position="1"/>
        <end position="21"/>
    </location>
</feature>
<evidence type="ECO:0000256" key="1">
    <source>
        <dbReference type="ARBA" id="ARBA00004123"/>
    </source>
</evidence>
<dbReference type="GO" id="GO:0005634">
    <property type="term" value="C:nucleus"/>
    <property type="evidence" value="ECO:0007669"/>
    <property type="project" value="UniProtKB-SubCell"/>
</dbReference>
<dbReference type="Proteomes" id="UP000015453">
    <property type="component" value="Unassembled WGS sequence"/>
</dbReference>
<dbReference type="Gene3D" id="1.20.5.170">
    <property type="match status" value="1"/>
</dbReference>
<evidence type="ECO:0000256" key="4">
    <source>
        <dbReference type="ARBA" id="ARBA00023125"/>
    </source>
</evidence>
<keyword evidence="8" id="KW-0175">Coiled coil</keyword>
<accession>S8EGE3</accession>
<dbReference type="GO" id="GO:0006351">
    <property type="term" value="P:DNA-templated transcription"/>
    <property type="evidence" value="ECO:0007669"/>
    <property type="project" value="InterPro"/>
</dbReference>
<comment type="caution">
    <text evidence="12">The sequence shown here is derived from an EMBL/GenBank/DDBJ whole genome shotgun (WGS) entry which is preliminary data.</text>
</comment>
<evidence type="ECO:0000256" key="2">
    <source>
        <dbReference type="ARBA" id="ARBA00007163"/>
    </source>
</evidence>
<feature type="coiled-coil region" evidence="8">
    <location>
        <begin position="21"/>
        <end position="48"/>
    </location>
</feature>
<keyword evidence="3" id="KW-0805">Transcription regulation</keyword>
<dbReference type="GO" id="GO:0043565">
    <property type="term" value="F:sequence-specific DNA binding"/>
    <property type="evidence" value="ECO:0007669"/>
    <property type="project" value="InterPro"/>
</dbReference>
<dbReference type="InterPro" id="IPR004827">
    <property type="entry name" value="bZIP"/>
</dbReference>
<evidence type="ECO:0000256" key="7">
    <source>
        <dbReference type="ARBA" id="ARBA00023242"/>
    </source>
</evidence>
<dbReference type="FunFam" id="1.20.5.170:FF:000019">
    <property type="entry name" value="BZIP family transcription factor"/>
    <property type="match status" value="1"/>
</dbReference>
<dbReference type="AlphaFoldDB" id="S8EGE3"/>
<evidence type="ECO:0000256" key="8">
    <source>
        <dbReference type="SAM" id="Coils"/>
    </source>
</evidence>
<evidence type="ECO:0000313" key="12">
    <source>
        <dbReference type="EMBL" id="EPS71747.1"/>
    </source>
</evidence>
<feature type="domain" description="BZIP" evidence="10">
    <location>
        <begin position="1"/>
        <end position="44"/>
    </location>
</feature>
<dbReference type="SMART" id="SM00338">
    <property type="entry name" value="BRLZ"/>
    <property type="match status" value="1"/>
</dbReference>
<organism evidence="12 13">
    <name type="scientific">Genlisea aurea</name>
    <dbReference type="NCBI Taxonomy" id="192259"/>
    <lineage>
        <taxon>Eukaryota</taxon>
        <taxon>Viridiplantae</taxon>
        <taxon>Streptophyta</taxon>
        <taxon>Embryophyta</taxon>
        <taxon>Tracheophyta</taxon>
        <taxon>Spermatophyta</taxon>
        <taxon>Magnoliopsida</taxon>
        <taxon>eudicotyledons</taxon>
        <taxon>Gunneridae</taxon>
        <taxon>Pentapetalae</taxon>
        <taxon>asterids</taxon>
        <taxon>lamiids</taxon>
        <taxon>Lamiales</taxon>
        <taxon>Lentibulariaceae</taxon>
        <taxon>Genlisea</taxon>
    </lineage>
</organism>
<gene>
    <name evidence="12" type="ORF">M569_03008</name>
</gene>
<keyword evidence="6" id="KW-0804">Transcription</keyword>
<dbReference type="GO" id="GO:0003700">
    <property type="term" value="F:DNA-binding transcription factor activity"/>
    <property type="evidence" value="ECO:0007669"/>
    <property type="project" value="InterPro"/>
</dbReference>
<feature type="compositionally biased region" description="Low complexity" evidence="9">
    <location>
        <begin position="1"/>
        <end position="11"/>
    </location>
</feature>
<evidence type="ECO:0000259" key="10">
    <source>
        <dbReference type="PROSITE" id="PS50217"/>
    </source>
</evidence>
<comment type="similarity">
    <text evidence="2">Belongs to the bZIP family.</text>
</comment>
<dbReference type="PROSITE" id="PS51806">
    <property type="entry name" value="DOG1"/>
    <property type="match status" value="1"/>
</dbReference>
<comment type="subcellular location">
    <subcellularLocation>
        <location evidence="1">Nucleus</location>
    </subcellularLocation>
</comment>
<evidence type="ECO:0000256" key="9">
    <source>
        <dbReference type="SAM" id="MobiDB-lite"/>
    </source>
</evidence>
<dbReference type="OrthoDB" id="2015618at2759"/>
<dbReference type="PANTHER" id="PTHR45693">
    <property type="entry name" value="TRANSCRIPTION FACTOR TGA9"/>
    <property type="match status" value="1"/>
</dbReference>
<feature type="non-terminal residue" evidence="12">
    <location>
        <position position="1"/>
    </location>
</feature>
<proteinExistence type="inferred from homology"/>
<feature type="non-terminal residue" evidence="12">
    <location>
        <position position="287"/>
    </location>
</feature>
<keyword evidence="4" id="KW-0238">DNA-binding</keyword>
<evidence type="ECO:0000256" key="5">
    <source>
        <dbReference type="ARBA" id="ARBA00023159"/>
    </source>
</evidence>
<keyword evidence="13" id="KW-1185">Reference proteome</keyword>
<dbReference type="EMBL" id="AUSU01001122">
    <property type="protein sequence ID" value="EPS71747.1"/>
    <property type="molecule type" value="Genomic_DNA"/>
</dbReference>
<dbReference type="InterPro" id="IPR046347">
    <property type="entry name" value="bZIP_sf"/>
</dbReference>
<dbReference type="PANTHER" id="PTHR45693:SF7">
    <property type="entry name" value="TRANSCRIPTION FACTOR TGA7"/>
    <property type="match status" value="1"/>
</dbReference>
<keyword evidence="5" id="KW-0010">Activator</keyword>
<reference evidence="12 13" key="1">
    <citation type="journal article" date="2013" name="BMC Genomics">
        <title>The miniature genome of a carnivorous plant Genlisea aurea contains a low number of genes and short non-coding sequences.</title>
        <authorList>
            <person name="Leushkin E.V."/>
            <person name="Sutormin R.A."/>
            <person name="Nabieva E.R."/>
            <person name="Penin A.A."/>
            <person name="Kondrashov A.S."/>
            <person name="Logacheva M.D."/>
        </authorList>
    </citation>
    <scope>NUCLEOTIDE SEQUENCE [LARGE SCALE GENOMIC DNA]</scope>
</reference>
<dbReference type="InterPro" id="IPR025422">
    <property type="entry name" value="TGA_domain"/>
</dbReference>
<evidence type="ECO:0000313" key="13">
    <source>
        <dbReference type="Proteomes" id="UP000015453"/>
    </source>
</evidence>
<protein>
    <recommendedName>
        <fullName evidence="14">DOG1 domain-containing protein</fullName>
    </recommendedName>
</protein>
<evidence type="ECO:0008006" key="14">
    <source>
        <dbReference type="Google" id="ProtNLM"/>
    </source>
</evidence>
<feature type="domain" description="DOG1" evidence="11">
    <location>
        <begin position="71"/>
        <end position="285"/>
    </location>
</feature>
<dbReference type="SUPFAM" id="SSF57959">
    <property type="entry name" value="Leucine zipper domain"/>
    <property type="match status" value="1"/>
</dbReference>
<sequence length="287" mass="32588">DKMQRRQAQNREAARKSRMRKKAYVQQLETARMKLAHLELQLQRARQHGFLITPPPPPPGMGMYGTVNLGIAAFEMEYGQWMDEQERKTSDLKTLLLLHPSDDATEELLHLTVDSVLSHYCDLFRMKRDVARYDSFYLVSGMWRTPLERFFLWIGGFRPSEIITVVKPHLGQLTEQQMAGVGNLKQSCVQAEDALSQGIDKLQQTLSQGVAFLAEGVGNYASQTASAMEKLESLEGFIGQADHLRQKTLHQMARILTARQAAMGLVAFGEYFLRLRGLSALWTARYP</sequence>
<dbReference type="Pfam" id="PF14144">
    <property type="entry name" value="DOG1"/>
    <property type="match status" value="1"/>
</dbReference>
<name>S8EGE3_9LAMI</name>
<dbReference type="PROSITE" id="PS00036">
    <property type="entry name" value="BZIP_BASIC"/>
    <property type="match status" value="1"/>
</dbReference>
<evidence type="ECO:0000259" key="11">
    <source>
        <dbReference type="PROSITE" id="PS51806"/>
    </source>
</evidence>
<dbReference type="Pfam" id="PF00170">
    <property type="entry name" value="bZIP_1"/>
    <property type="match status" value="1"/>
</dbReference>
<evidence type="ECO:0000256" key="6">
    <source>
        <dbReference type="ARBA" id="ARBA00023163"/>
    </source>
</evidence>
<keyword evidence="7" id="KW-0539">Nucleus</keyword>
<evidence type="ECO:0000256" key="3">
    <source>
        <dbReference type="ARBA" id="ARBA00023015"/>
    </source>
</evidence>
<dbReference type="PROSITE" id="PS50217">
    <property type="entry name" value="BZIP"/>
    <property type="match status" value="1"/>
</dbReference>